<dbReference type="Proteomes" id="UP000095003">
    <property type="component" value="Unassembled WGS sequence"/>
</dbReference>
<sequence length="128" mass="15169">MLTFPADMTVSQKQAFEKRYRQAAASYFPMRVSYYHQFTGGTYSRITIRGQHTRWGSCSSRGTLSFNWRLMMAPPKVLDYVVVHELCHLKHMDHSRNFWNAVAEVMPDYKEQKKWLKEHGMELFVLDT</sequence>
<accession>A0A1E3A289</accession>
<dbReference type="AlphaFoldDB" id="A0A1E3A289"/>
<name>A0A1E3A289_9FIRM</name>
<dbReference type="InterPro" id="IPR002725">
    <property type="entry name" value="YgjP-like_metallopeptidase"/>
</dbReference>
<dbReference type="Gene3D" id="3.30.2010.10">
    <property type="entry name" value="Metalloproteases ('zincins'), catalytic domain"/>
    <property type="match status" value="1"/>
</dbReference>
<dbReference type="PANTHER" id="PTHR30399:SF1">
    <property type="entry name" value="UTP PYROPHOSPHATASE"/>
    <property type="match status" value="1"/>
</dbReference>
<evidence type="ECO:0000313" key="3">
    <source>
        <dbReference type="EMBL" id="ODM07782.1"/>
    </source>
</evidence>
<evidence type="ECO:0000313" key="4">
    <source>
        <dbReference type="Proteomes" id="UP000094067"/>
    </source>
</evidence>
<proteinExistence type="predicted"/>
<dbReference type="PANTHER" id="PTHR30399">
    <property type="entry name" value="UNCHARACTERIZED PROTEIN YGJP"/>
    <property type="match status" value="1"/>
</dbReference>
<protein>
    <submittedName>
        <fullName evidence="2">WLM domain protein</fullName>
    </submittedName>
</protein>
<evidence type="ECO:0000259" key="1">
    <source>
        <dbReference type="Pfam" id="PF01863"/>
    </source>
</evidence>
<dbReference type="EMBL" id="MCGI01000008">
    <property type="protein sequence ID" value="ODM02882.1"/>
    <property type="molecule type" value="Genomic_DNA"/>
</dbReference>
<dbReference type="GeneID" id="93304643"/>
<organism evidence="2 5">
    <name type="scientific">Eisenbergiella tayi</name>
    <dbReference type="NCBI Taxonomy" id="1432052"/>
    <lineage>
        <taxon>Bacteria</taxon>
        <taxon>Bacillati</taxon>
        <taxon>Bacillota</taxon>
        <taxon>Clostridia</taxon>
        <taxon>Lachnospirales</taxon>
        <taxon>Lachnospiraceae</taxon>
        <taxon>Eisenbergiella</taxon>
    </lineage>
</organism>
<feature type="domain" description="YgjP-like metallopeptidase" evidence="1">
    <location>
        <begin position="11"/>
        <end position="119"/>
    </location>
</feature>
<dbReference type="Proteomes" id="UP000094067">
    <property type="component" value="Unassembled WGS sequence"/>
</dbReference>
<reference evidence="4 5" key="1">
    <citation type="submission" date="2016-07" db="EMBL/GenBank/DDBJ databases">
        <title>Characterization of isolates of Eisenbergiella tayi derived from blood cultures, using whole genome sequencing.</title>
        <authorList>
            <person name="Burdz T."/>
            <person name="Wiebe D."/>
            <person name="Huynh C."/>
            <person name="Bernard K."/>
        </authorList>
    </citation>
    <scope>NUCLEOTIDE SEQUENCE [LARGE SCALE GENOMIC DNA]</scope>
    <source>
        <strain evidence="3 4">NML 110608</strain>
        <strain evidence="2 5">NML 120489</strain>
    </source>
</reference>
<evidence type="ECO:0000313" key="5">
    <source>
        <dbReference type="Proteomes" id="UP000095003"/>
    </source>
</evidence>
<dbReference type="Pfam" id="PF01863">
    <property type="entry name" value="YgjP-like"/>
    <property type="match status" value="1"/>
</dbReference>
<evidence type="ECO:0000313" key="2">
    <source>
        <dbReference type="EMBL" id="ODM02882.1"/>
    </source>
</evidence>
<gene>
    <name evidence="2" type="ORF">BEH84_06113</name>
    <name evidence="3" type="ORF">BEI61_03673</name>
</gene>
<dbReference type="EMBL" id="MCGH01000002">
    <property type="protein sequence ID" value="ODM07782.1"/>
    <property type="molecule type" value="Genomic_DNA"/>
</dbReference>
<dbReference type="CDD" id="cd07344">
    <property type="entry name" value="M48_yhfN_like"/>
    <property type="match status" value="1"/>
</dbReference>
<dbReference type="RefSeq" id="WP_044972975.1">
    <property type="nucleotide sequence ID" value="NZ_DBFYTC010000191.1"/>
</dbReference>
<dbReference type="InterPro" id="IPR053136">
    <property type="entry name" value="UTP_pyrophosphatase-like"/>
</dbReference>
<comment type="caution">
    <text evidence="2">The sequence shown here is derived from an EMBL/GenBank/DDBJ whole genome shotgun (WGS) entry which is preliminary data.</text>
</comment>